<accession>A0AA36Y5E6</accession>
<dbReference type="PANTHER" id="PTHR48050:SF13">
    <property type="entry name" value="STEROL 3-BETA-GLUCOSYLTRANSFERASE UGT80A2"/>
    <property type="match status" value="1"/>
</dbReference>
<comment type="caution">
    <text evidence="3">The sequence shown here is derived from an EMBL/GenBank/DDBJ whole genome shotgun (WGS) entry which is preliminary data.</text>
</comment>
<dbReference type="EMBL" id="AGEL01000006">
    <property type="protein sequence ID" value="EHO17170.1"/>
    <property type="molecule type" value="Genomic_DNA"/>
</dbReference>
<dbReference type="InterPro" id="IPR002213">
    <property type="entry name" value="UDP_glucos_trans"/>
</dbReference>
<dbReference type="GO" id="GO:0008194">
    <property type="term" value="F:UDP-glycosyltransferase activity"/>
    <property type="evidence" value="ECO:0007669"/>
    <property type="project" value="InterPro"/>
</dbReference>
<feature type="domain" description="Erythromycin biosynthesis protein CIII-like C-terminal" evidence="2">
    <location>
        <begin position="240"/>
        <end position="381"/>
    </location>
</feature>
<dbReference type="SUPFAM" id="SSF53756">
    <property type="entry name" value="UDP-Glycosyltransferase/glycogen phosphorylase"/>
    <property type="match status" value="1"/>
</dbReference>
<comment type="similarity">
    <text evidence="1">Belongs to the UDP-glycosyltransferase family.</text>
</comment>
<evidence type="ECO:0000313" key="3">
    <source>
        <dbReference type="EMBL" id="EHO17170.1"/>
    </source>
</evidence>
<dbReference type="Proteomes" id="UP000018466">
    <property type="component" value="Unassembled WGS sequence"/>
</dbReference>
<dbReference type="RefSeq" id="WP_009532602.1">
    <property type="nucleotide sequence ID" value="NZ_JH590862.1"/>
</dbReference>
<dbReference type="CDD" id="cd03784">
    <property type="entry name" value="GT1_Gtf-like"/>
    <property type="match status" value="1"/>
</dbReference>
<reference evidence="3 4" key="1">
    <citation type="submission" date="2011-10" db="EMBL/GenBank/DDBJ databases">
        <title>The Genome Sequence of Lachnospiraceae bacterium ACC2.</title>
        <authorList>
            <consortium name="The Broad Institute Genome Sequencing Platform"/>
            <person name="Earl A."/>
            <person name="Ward D."/>
            <person name="Feldgarden M."/>
            <person name="Gevers D."/>
            <person name="Sizova M."/>
            <person name="Hazen A."/>
            <person name="Epstein S."/>
            <person name="Young S.K."/>
            <person name="Zeng Q."/>
            <person name="Gargeya S."/>
            <person name="Fitzgerald M."/>
            <person name="Haas B."/>
            <person name="Abouelleil A."/>
            <person name="Alvarado L."/>
            <person name="Arachchi H.M."/>
            <person name="Berlin A."/>
            <person name="Brown A."/>
            <person name="Chapman S.B."/>
            <person name="Chen Z."/>
            <person name="Dunbar C."/>
            <person name="Freedman E."/>
            <person name="Gearin G."/>
            <person name="Goldberg J."/>
            <person name="Griggs A."/>
            <person name="Gujja S."/>
            <person name="Heiman D."/>
            <person name="Howarth C."/>
            <person name="Larson L."/>
            <person name="Lui A."/>
            <person name="MacDonald P.J.P."/>
            <person name="Montmayeur A."/>
            <person name="Murphy C."/>
            <person name="Neiman D."/>
            <person name="Pearson M."/>
            <person name="Priest M."/>
            <person name="Roberts A."/>
            <person name="Saif S."/>
            <person name="Shea T."/>
            <person name="Shenoy N."/>
            <person name="Sisk P."/>
            <person name="Stolte C."/>
            <person name="Sykes S."/>
            <person name="Wortman J."/>
            <person name="Nusbaum C."/>
            <person name="Birren B."/>
        </authorList>
    </citation>
    <scope>NUCLEOTIDE SEQUENCE [LARGE SCALE GENOMIC DNA]</scope>
    <source>
        <strain evidence="3 4">ACC2</strain>
    </source>
</reference>
<name>A0AA36Y5E6_9FIRM</name>
<dbReference type="AlphaFoldDB" id="A0AA36Y5E6"/>
<gene>
    <name evidence="3" type="ORF">HMPREF9623_00769</name>
</gene>
<dbReference type="Gene3D" id="3.40.50.2000">
    <property type="entry name" value="Glycogen Phosphorylase B"/>
    <property type="match status" value="2"/>
</dbReference>
<evidence type="ECO:0000313" key="4">
    <source>
        <dbReference type="Proteomes" id="UP000018466"/>
    </source>
</evidence>
<dbReference type="PANTHER" id="PTHR48050">
    <property type="entry name" value="STEROL 3-BETA-GLUCOSYLTRANSFERASE"/>
    <property type="match status" value="1"/>
</dbReference>
<sequence>MEGKKRHILMVNLPYAGHTNPSLGLVRCLVAAGHEVDYIQAEAFRERVEASGARFVPYDKPPHSFVPALNEIQNWGAAYRTVRRIGANYDCLIYELLFFPGKALAAELGIPCYRLISTFALNRHLLRVFGKTGGPYLTALFRSDWLCALVSRLFLPKFSLREKNLAEALVREAPPHNFIYTLRDFQPEEASFPAAHYHFVGLTVEDRAEEAFSFGESGNPIVYISFGTLMHADKRFWKKLIGAFANKRVEVICSVGSEKLARSLGDLPPNVRVFSKVPQLTLLCRAALFVTHGGMNSVNEALYYGVPMIVLPFGLDQPLVGQELAQHKLGRLIAPQELTSARLWRTAKELLRDPEARKARLAMKRKMQASGGNREVTRRILEDLAARDARGAAE</sequence>
<dbReference type="InterPro" id="IPR010610">
    <property type="entry name" value="EryCIII-like_C"/>
</dbReference>
<protein>
    <submittedName>
        <fullName evidence="3">MGT family glycosyltransferase</fullName>
    </submittedName>
</protein>
<dbReference type="FunFam" id="3.40.50.2000:FF:000072">
    <property type="entry name" value="Glycosyl transferase"/>
    <property type="match status" value="1"/>
</dbReference>
<organism evidence="3 4">
    <name type="scientific">Stomatobaculum longum</name>
    <dbReference type="NCBI Taxonomy" id="796942"/>
    <lineage>
        <taxon>Bacteria</taxon>
        <taxon>Bacillati</taxon>
        <taxon>Bacillota</taxon>
        <taxon>Clostridia</taxon>
        <taxon>Lachnospirales</taxon>
        <taxon>Lachnospiraceae</taxon>
        <taxon>Stomatobaculum</taxon>
    </lineage>
</organism>
<dbReference type="GO" id="GO:0016758">
    <property type="term" value="F:hexosyltransferase activity"/>
    <property type="evidence" value="ECO:0007669"/>
    <property type="project" value="UniProtKB-ARBA"/>
</dbReference>
<dbReference type="Pfam" id="PF06722">
    <property type="entry name" value="EryCIII-like_C"/>
    <property type="match status" value="1"/>
</dbReference>
<dbReference type="GeneID" id="86940545"/>
<keyword evidence="4" id="KW-1185">Reference proteome</keyword>
<evidence type="ECO:0000259" key="2">
    <source>
        <dbReference type="Pfam" id="PF06722"/>
    </source>
</evidence>
<proteinExistence type="inferred from homology"/>
<dbReference type="InterPro" id="IPR050426">
    <property type="entry name" value="Glycosyltransferase_28"/>
</dbReference>
<dbReference type="GO" id="GO:0017000">
    <property type="term" value="P:antibiotic biosynthetic process"/>
    <property type="evidence" value="ECO:0007669"/>
    <property type="project" value="UniProtKB-ARBA"/>
</dbReference>
<evidence type="ECO:0000256" key="1">
    <source>
        <dbReference type="ARBA" id="ARBA00009995"/>
    </source>
</evidence>